<dbReference type="FunFam" id="3.40.50.11720:FF:000001">
    <property type="entry name" value="3-deoxy-D-manno-octulosonic acid transferase"/>
    <property type="match status" value="1"/>
</dbReference>
<dbReference type="Gene3D" id="3.40.50.2000">
    <property type="entry name" value="Glycogen Phosphorylase B"/>
    <property type="match status" value="1"/>
</dbReference>
<evidence type="ECO:0000256" key="1">
    <source>
        <dbReference type="ARBA" id="ARBA00004388"/>
    </source>
</evidence>
<evidence type="ECO:0000256" key="6">
    <source>
        <dbReference type="ARBA" id="ARBA00022475"/>
    </source>
</evidence>
<evidence type="ECO:0000256" key="10">
    <source>
        <dbReference type="ARBA" id="ARBA00022777"/>
    </source>
</evidence>
<dbReference type="Gene3D" id="3.40.50.11720">
    <property type="entry name" value="3-Deoxy-D-manno-octulosonic-acid transferase, N-terminal domain"/>
    <property type="match status" value="1"/>
</dbReference>
<keyword evidence="13 18" id="KW-0448">Lipopolysaccharide biosynthesis</keyword>
<dbReference type="GO" id="GO:0016301">
    <property type="term" value="F:kinase activity"/>
    <property type="evidence" value="ECO:0007669"/>
    <property type="project" value="UniProtKB-KW"/>
</dbReference>
<dbReference type="GO" id="GO:0005886">
    <property type="term" value="C:plasma membrane"/>
    <property type="evidence" value="ECO:0007669"/>
    <property type="project" value="UniProtKB-SubCell"/>
</dbReference>
<reference evidence="23 24" key="1">
    <citation type="journal article" date="2012" name="J. Bacteriol.">
        <title>Genome Sequence of Idiomarina xiamenensis Type Strain 10-D-4.</title>
        <authorList>
            <person name="Lai Q."/>
            <person name="Wang L."/>
            <person name="Wang W."/>
            <person name="Shao Z."/>
        </authorList>
    </citation>
    <scope>NUCLEOTIDE SEQUENCE [LARGE SCALE GENOMIC DNA]</scope>
    <source>
        <strain evidence="23 24">10-D-4</strain>
    </source>
</reference>
<evidence type="ECO:0000256" key="2">
    <source>
        <dbReference type="ARBA" id="ARBA00004515"/>
    </source>
</evidence>
<dbReference type="AlphaFoldDB" id="K2K7U7"/>
<dbReference type="InterPro" id="IPR038107">
    <property type="entry name" value="Glycos_transf_N_sf"/>
</dbReference>
<keyword evidence="11 18" id="KW-0067">ATP-binding</keyword>
<evidence type="ECO:0000256" key="5">
    <source>
        <dbReference type="ARBA" id="ARBA00010327"/>
    </source>
</evidence>
<evidence type="ECO:0000256" key="21">
    <source>
        <dbReference type="SAM" id="Phobius"/>
    </source>
</evidence>
<dbReference type="eggNOG" id="COG3642">
    <property type="taxonomic scope" value="Bacteria"/>
</dbReference>
<comment type="caution">
    <text evidence="23">The sequence shown here is derived from an EMBL/GenBank/DDBJ whole genome shotgun (WGS) entry which is preliminary data.</text>
</comment>
<dbReference type="FunFam" id="3.40.50.2000:FF:000032">
    <property type="entry name" value="3-deoxy-D-manno-octulosonic acid transferase"/>
    <property type="match status" value="1"/>
</dbReference>
<dbReference type="HAMAP" id="MF_00521">
    <property type="entry name" value="KDO_kinase"/>
    <property type="match status" value="1"/>
</dbReference>
<evidence type="ECO:0000256" key="20">
    <source>
        <dbReference type="PIRSR" id="PIRSR639901-2"/>
    </source>
</evidence>
<dbReference type="NCBIfam" id="NF004388">
    <property type="entry name" value="PRK05749.1-4"/>
    <property type="match status" value="1"/>
</dbReference>
<dbReference type="Proteomes" id="UP000014115">
    <property type="component" value="Unassembled WGS sequence"/>
</dbReference>
<dbReference type="PANTHER" id="PTHR42755:SF1">
    <property type="entry name" value="3-DEOXY-D-MANNO-OCTULOSONIC ACID TRANSFERASE, MITOCHONDRIAL-RELATED"/>
    <property type="match status" value="1"/>
</dbReference>
<dbReference type="UniPathway" id="UPA00958"/>
<evidence type="ECO:0000256" key="18">
    <source>
        <dbReference type="HAMAP-Rule" id="MF_00521"/>
    </source>
</evidence>
<evidence type="ECO:0000256" key="16">
    <source>
        <dbReference type="ARBA" id="ARBA00034417"/>
    </source>
</evidence>
<keyword evidence="14 18" id="KW-0472">Membrane</keyword>
<comment type="pathway">
    <text evidence="3 18">Bacterial outer membrane biogenesis; LPS core biosynthesis.</text>
</comment>
<protein>
    <recommendedName>
        <fullName evidence="15 18">3-deoxy-D-manno-octulosonic acid kinase</fullName>
        <shortName evidence="18">Kdo kinase</shortName>
        <ecNumber evidence="18">2.7.1.166</ecNumber>
    </recommendedName>
</protein>
<comment type="similarity">
    <text evidence="4">Belongs to the glycosyltransferase group 1 family. Glycosyltransferase 30 subfamily.</text>
</comment>
<keyword evidence="10 18" id="KW-0418">Kinase</keyword>
<organism evidence="23 24">
    <name type="scientific">Idiomarina xiamenensis 10-D-4</name>
    <dbReference type="NCBI Taxonomy" id="740709"/>
    <lineage>
        <taxon>Bacteria</taxon>
        <taxon>Pseudomonadati</taxon>
        <taxon>Pseudomonadota</taxon>
        <taxon>Gammaproteobacteria</taxon>
        <taxon>Alteromonadales</taxon>
        <taxon>Idiomarinaceae</taxon>
        <taxon>Idiomarina</taxon>
    </lineage>
</organism>
<evidence type="ECO:0000256" key="8">
    <source>
        <dbReference type="ARBA" id="ARBA00022679"/>
    </source>
</evidence>
<dbReference type="SUPFAM" id="SSF56112">
    <property type="entry name" value="Protein kinase-like (PK-like)"/>
    <property type="match status" value="1"/>
</dbReference>
<evidence type="ECO:0000256" key="4">
    <source>
        <dbReference type="ARBA" id="ARBA00006380"/>
    </source>
</evidence>
<evidence type="ECO:0000313" key="24">
    <source>
        <dbReference type="Proteomes" id="UP000014115"/>
    </source>
</evidence>
<keyword evidence="8 18" id="KW-0808">Transferase</keyword>
<keyword evidence="24" id="KW-1185">Reference proteome</keyword>
<dbReference type="GO" id="GO:0009244">
    <property type="term" value="P:lipopolysaccharide core region biosynthetic process"/>
    <property type="evidence" value="ECO:0007669"/>
    <property type="project" value="UniProtKB-UniRule"/>
</dbReference>
<dbReference type="GO" id="GO:0016773">
    <property type="term" value="F:phosphotransferase activity, alcohol group as acceptor"/>
    <property type="evidence" value="ECO:0007669"/>
    <property type="project" value="UniProtKB-UniRule"/>
</dbReference>
<feature type="domain" description="3-deoxy-D-manno-octulosonic-acid transferase N-terminal" evidence="22">
    <location>
        <begin position="35"/>
        <end position="214"/>
    </location>
</feature>
<keyword evidence="21" id="KW-0812">Transmembrane</keyword>
<proteinExistence type="inferred from homology"/>
<feature type="transmembrane region" description="Helical" evidence="21">
    <location>
        <begin position="6"/>
        <end position="25"/>
    </location>
</feature>
<name>K2K7U7_9GAMM</name>
<evidence type="ECO:0000256" key="3">
    <source>
        <dbReference type="ARBA" id="ARBA00004713"/>
    </source>
</evidence>
<dbReference type="GO" id="GO:0009245">
    <property type="term" value="P:lipid A biosynthetic process"/>
    <property type="evidence" value="ECO:0007669"/>
    <property type="project" value="TreeGrafter"/>
</dbReference>
<evidence type="ECO:0000256" key="14">
    <source>
        <dbReference type="ARBA" id="ARBA00023136"/>
    </source>
</evidence>
<sequence>MRYCLAAYRLAMIIALPAIFAYLWWRGRRAPEYRQRWRERCARQAMPVQQRDGILIHSVSVGETVAARALIDALIERYPQLPITVTCMTPTASALIQRLFGERIYHCYLPLDSRAATQRFMQRLAPRVVLVMETELWPNLLLQAQKRHIPVALLNARLSARSARGYTRIGRLMRPCWQQLALVAAQTQATARRMRCLGVGDAALQVAGNLKFDITVAASVHAKAASWRQALQQRPVLVAASTHQGEDEQVLVAFAEVLKQQPDSLLILVPRHPERFQRVAQLTLDSGFRMQCRSQTAVHELQDDTQVLLGDSMGELMQWYVVGDACFVGGSLIERGGHNPLEPVAADCAVVSGRHVFNFDEIYRRLAQFNALCWATDAQQLAQQWLRLLNQPTQRQQQCLNGKRGFSQSQGATERMLTMLERLIPARVYQPGETDAAQPNGNDRTLKMMETKQVGKQEIWFDPRVVEDVPSAFFRPAYWQQQKAIAGNATGRSTVWFIQQGDQGMLLRHYYRGGLVGKVNKDRFMREPVANSRAMREFSLLLKLRELGLPVPRPIAASMVRCGLMSYRADILVDVIPGAVDVYRLLRERALSEAQWQTLGQAIRQLHDKQVYHSDLNCHNLMLDDKERAWVVDFDKCDIREDGEWKQANLQRLLRSLRKEQQKHDDFNWQEQRDWAPLLQGYQGHQ</sequence>
<dbReference type="EMBL" id="AMRG01000008">
    <property type="protein sequence ID" value="EKE83738.1"/>
    <property type="molecule type" value="Genomic_DNA"/>
</dbReference>
<dbReference type="InterPro" id="IPR011009">
    <property type="entry name" value="Kinase-like_dom_sf"/>
</dbReference>
<evidence type="ECO:0000256" key="11">
    <source>
        <dbReference type="ARBA" id="ARBA00022840"/>
    </source>
</evidence>
<dbReference type="PANTHER" id="PTHR42755">
    <property type="entry name" value="3-DEOXY-MANNO-OCTULOSONATE CYTIDYLYLTRANSFERASE"/>
    <property type="match status" value="1"/>
</dbReference>
<keyword evidence="12" id="KW-0735">Signal-anchor</keyword>
<comment type="catalytic activity">
    <reaction evidence="16 18">
        <text>an alpha-Kdo-(2-&gt;6)-lipid IVA + ATP = a 4-O-phospho-alpha-Kdo-(2-&gt;6)-lipid IVA + ADP + H(+)</text>
        <dbReference type="Rhea" id="RHEA:74271"/>
        <dbReference type="ChEBI" id="CHEBI:15378"/>
        <dbReference type="ChEBI" id="CHEBI:30616"/>
        <dbReference type="ChEBI" id="CHEBI:176428"/>
        <dbReference type="ChEBI" id="CHEBI:193140"/>
        <dbReference type="ChEBI" id="CHEBI:456216"/>
        <dbReference type="EC" id="2.7.1.166"/>
    </reaction>
</comment>
<dbReference type="EC" id="2.7.1.166" evidence="18"/>
<comment type="subcellular location">
    <subcellularLocation>
        <location evidence="2 18">Cell inner membrane</location>
        <topology evidence="2 18">Peripheral membrane protein</topology>
        <orientation evidence="2 18">Cytoplasmic side</orientation>
    </subcellularLocation>
    <subcellularLocation>
        <location evidence="1">Cell inner membrane</location>
        <topology evidence="1">Single-pass membrane protein</topology>
        <orientation evidence="1">Cytoplasmic side</orientation>
    </subcellularLocation>
</comment>
<comment type="function">
    <text evidence="18">Catalyzes the ATP-dependent phosphorylation of the 3-deoxy-D-manno-octulosonic acid (Kdo) residue in Kdo-lipid IV(A) at the 4-OH position.</text>
</comment>
<comment type="similarity">
    <text evidence="5 18">Belongs to the protein kinase superfamily. KdkA/RfaP family.</text>
</comment>
<dbReference type="NCBIfam" id="NF002475">
    <property type="entry name" value="PRK01723.1"/>
    <property type="match status" value="1"/>
</dbReference>
<feature type="site" description="Transition state stabilizer" evidence="20">
    <location>
        <position position="211"/>
    </location>
</feature>
<dbReference type="GO" id="GO:0005524">
    <property type="term" value="F:ATP binding"/>
    <property type="evidence" value="ECO:0007669"/>
    <property type="project" value="UniProtKB-UniRule"/>
</dbReference>
<dbReference type="RefSeq" id="WP_008488786.1">
    <property type="nucleotide sequence ID" value="NZ_AMRG01000008.1"/>
</dbReference>
<evidence type="ECO:0000256" key="12">
    <source>
        <dbReference type="ARBA" id="ARBA00022968"/>
    </source>
</evidence>
<dbReference type="SUPFAM" id="SSF53756">
    <property type="entry name" value="UDP-Glycosyltransferase/glycogen phosphorylase"/>
    <property type="match status" value="1"/>
</dbReference>
<dbReference type="eggNOG" id="COG1519">
    <property type="taxonomic scope" value="Bacteria"/>
</dbReference>
<dbReference type="InterPro" id="IPR022826">
    <property type="entry name" value="KDO_kinase"/>
</dbReference>
<comment type="catalytic activity">
    <reaction evidence="17">
        <text>lipid IVA (E. coli) + CMP-3-deoxy-beta-D-manno-octulosonate = alpha-Kdo-(2-&gt;6)-lipid IVA (E. coli) + CMP + H(+)</text>
        <dbReference type="Rhea" id="RHEA:28066"/>
        <dbReference type="ChEBI" id="CHEBI:15378"/>
        <dbReference type="ChEBI" id="CHEBI:58603"/>
        <dbReference type="ChEBI" id="CHEBI:60364"/>
        <dbReference type="ChEBI" id="CHEBI:60377"/>
        <dbReference type="ChEBI" id="CHEBI:85987"/>
        <dbReference type="EC" id="2.4.99.12"/>
    </reaction>
</comment>
<keyword evidence="21" id="KW-1133">Transmembrane helix</keyword>
<evidence type="ECO:0000256" key="9">
    <source>
        <dbReference type="ARBA" id="ARBA00022741"/>
    </source>
</evidence>
<evidence type="ECO:0000259" key="22">
    <source>
        <dbReference type="Pfam" id="PF04413"/>
    </source>
</evidence>
<dbReference type="InterPro" id="IPR039901">
    <property type="entry name" value="Kdotransferase"/>
</dbReference>
<gene>
    <name evidence="18" type="primary">kdkA</name>
    <name evidence="23" type="ORF">A10D4_07815</name>
</gene>
<dbReference type="InterPro" id="IPR007507">
    <property type="entry name" value="Glycos_transf_N"/>
</dbReference>
<accession>K2K7U7</accession>
<keyword evidence="6 18" id="KW-1003">Cell membrane</keyword>
<evidence type="ECO:0000256" key="19">
    <source>
        <dbReference type="PIRSR" id="PIRSR639901-1"/>
    </source>
</evidence>
<evidence type="ECO:0000256" key="7">
    <source>
        <dbReference type="ARBA" id="ARBA00022519"/>
    </source>
</evidence>
<feature type="active site" evidence="18">
    <location>
        <position position="615"/>
    </location>
</feature>
<evidence type="ECO:0000313" key="23">
    <source>
        <dbReference type="EMBL" id="EKE83738.1"/>
    </source>
</evidence>
<keyword evidence="9 18" id="KW-0547">Nucleotide-binding</keyword>
<dbReference type="Gene3D" id="1.10.510.10">
    <property type="entry name" value="Transferase(Phosphotransferase) domain 1"/>
    <property type="match status" value="1"/>
</dbReference>
<dbReference type="Pfam" id="PF06293">
    <property type="entry name" value="Kdo"/>
    <property type="match status" value="1"/>
</dbReference>
<dbReference type="STRING" id="740709.A10D4_07815"/>
<evidence type="ECO:0000256" key="15">
    <source>
        <dbReference type="ARBA" id="ARBA00029511"/>
    </source>
</evidence>
<dbReference type="PATRIC" id="fig|740709.3.peg.1587"/>
<feature type="active site" description="Proton acceptor" evidence="19">
    <location>
        <position position="63"/>
    </location>
</feature>
<feature type="site" description="Transition state stabilizer" evidence="20">
    <location>
        <position position="133"/>
    </location>
</feature>
<dbReference type="Pfam" id="PF04413">
    <property type="entry name" value="Glycos_transf_N"/>
    <property type="match status" value="1"/>
</dbReference>
<keyword evidence="7 18" id="KW-0997">Cell inner membrane</keyword>
<dbReference type="GO" id="GO:0043842">
    <property type="term" value="F:Kdo transferase activity"/>
    <property type="evidence" value="ECO:0007669"/>
    <property type="project" value="UniProtKB-EC"/>
</dbReference>
<evidence type="ECO:0000256" key="17">
    <source>
        <dbReference type="ARBA" id="ARBA00049183"/>
    </source>
</evidence>
<evidence type="ECO:0000256" key="13">
    <source>
        <dbReference type="ARBA" id="ARBA00022985"/>
    </source>
</evidence>